<keyword evidence="4 8" id="KW-0689">Ribosomal protein</keyword>
<dbReference type="GO" id="GO:1990904">
    <property type="term" value="C:ribonucleoprotein complex"/>
    <property type="evidence" value="ECO:0007669"/>
    <property type="project" value="UniProtKB-KW"/>
</dbReference>
<dbReference type="InterPro" id="IPR036935">
    <property type="entry name" value="Ribosomal_bL9_N_sf"/>
</dbReference>
<dbReference type="SUPFAM" id="SSF55658">
    <property type="entry name" value="L9 N-domain-like"/>
    <property type="match status" value="1"/>
</dbReference>
<dbReference type="InterPro" id="IPR020070">
    <property type="entry name" value="Ribosomal_bL9_N"/>
</dbReference>
<evidence type="ECO:0000256" key="6">
    <source>
        <dbReference type="ARBA" id="ARBA00035427"/>
    </source>
</evidence>
<evidence type="ECO:0000259" key="7">
    <source>
        <dbReference type="PROSITE" id="PS00651"/>
    </source>
</evidence>
<evidence type="ECO:0000256" key="4">
    <source>
        <dbReference type="ARBA" id="ARBA00022980"/>
    </source>
</evidence>
<dbReference type="HAMAP" id="MF_00503">
    <property type="entry name" value="Ribosomal_bL9"/>
    <property type="match status" value="1"/>
</dbReference>
<dbReference type="PROSITE" id="PS00651">
    <property type="entry name" value="RIBOSOMAL_L9"/>
    <property type="match status" value="1"/>
</dbReference>
<dbReference type="Pfam" id="PF03948">
    <property type="entry name" value="Ribosomal_L9_C"/>
    <property type="match status" value="1"/>
</dbReference>
<dbReference type="GO" id="GO:0006412">
    <property type="term" value="P:translation"/>
    <property type="evidence" value="ECO:0007669"/>
    <property type="project" value="InterPro"/>
</dbReference>
<dbReference type="GO" id="GO:0005840">
    <property type="term" value="C:ribosome"/>
    <property type="evidence" value="ECO:0007669"/>
    <property type="project" value="UniProtKB-KW"/>
</dbReference>
<reference evidence="8" key="1">
    <citation type="journal article" date="2019" name="Mol. Phylogenet. Evol.">
        <title>Morphological evolution and classification of the red algal order Ceramiales inferred using plastid phylogenomics.</title>
        <authorList>
            <person name="Diaz-Tapia P."/>
            <person name="Pasella M.M."/>
            <person name="Verbruggen H."/>
            <person name="Maggs C.A."/>
        </authorList>
    </citation>
    <scope>NUCLEOTIDE SEQUENCE</scope>
    <source>
        <strain evidence="8">PD2948_5</strain>
    </source>
</reference>
<keyword evidence="2" id="KW-0699">rRNA-binding</keyword>
<sequence>MKSKVEIILKIDYPSIGKKNKITKVTRGYAFNYLFPNEIAEIATKNKIKHLQMFESIKNQEIEKNKIKSYEIEKNLQSIYKVSITKKTGDINNIFGSVSEKDIIQKIKNCTGLKIDKRQIKLPNIKRTGIFNIDINLFYNTNYKMKLYIMPANI</sequence>
<dbReference type="InterPro" id="IPR020069">
    <property type="entry name" value="Ribosomal_bL9_C"/>
</dbReference>
<dbReference type="InterPro" id="IPR000244">
    <property type="entry name" value="Ribosomal_bL9"/>
</dbReference>
<dbReference type="Gene3D" id="3.10.430.100">
    <property type="entry name" value="Ribosomal protein L9, C-terminal domain"/>
    <property type="match status" value="1"/>
</dbReference>
<geneLocation type="plastid" evidence="8"/>
<dbReference type="GO" id="GO:0003735">
    <property type="term" value="F:structural constituent of ribosome"/>
    <property type="evidence" value="ECO:0007669"/>
    <property type="project" value="InterPro"/>
</dbReference>
<dbReference type="Pfam" id="PF01281">
    <property type="entry name" value="Ribosomal_L9_N"/>
    <property type="match status" value="1"/>
</dbReference>
<name>A0A4D6WQ30_9FLOR</name>
<comment type="similarity">
    <text evidence="1">Belongs to the bacterial ribosomal protein bL9 family.</text>
</comment>
<dbReference type="InterPro" id="IPR009027">
    <property type="entry name" value="Ribosomal_bL9/RNase_H1_N"/>
</dbReference>
<dbReference type="GO" id="GO:0019843">
    <property type="term" value="F:rRNA binding"/>
    <property type="evidence" value="ECO:0007669"/>
    <property type="project" value="UniProtKB-KW"/>
</dbReference>
<keyword evidence="8" id="KW-0934">Plastid</keyword>
<accession>A0A4D6WQ30</accession>
<dbReference type="EMBL" id="MK814644">
    <property type="protein sequence ID" value="QCI05924.1"/>
    <property type="molecule type" value="Genomic_DNA"/>
</dbReference>
<feature type="domain" description="Ribosomal protein L9" evidence="7">
    <location>
        <begin position="17"/>
        <end position="44"/>
    </location>
</feature>
<dbReference type="AlphaFoldDB" id="A0A4D6WQ30"/>
<evidence type="ECO:0000256" key="3">
    <source>
        <dbReference type="ARBA" id="ARBA00022884"/>
    </source>
</evidence>
<keyword evidence="3" id="KW-0694">RNA-binding</keyword>
<dbReference type="Gene3D" id="3.40.5.10">
    <property type="entry name" value="Ribosomal protein L9, N-terminal domain"/>
    <property type="match status" value="1"/>
</dbReference>
<dbReference type="SUPFAM" id="SSF55653">
    <property type="entry name" value="Ribosomal protein L9 C-domain"/>
    <property type="match status" value="1"/>
</dbReference>
<dbReference type="InterPro" id="IPR020594">
    <property type="entry name" value="Ribosomal_bL9_bac/chp"/>
</dbReference>
<dbReference type="PANTHER" id="PTHR21368">
    <property type="entry name" value="50S RIBOSOMAL PROTEIN L9"/>
    <property type="match status" value="1"/>
</dbReference>
<proteinExistence type="inferred from homology"/>
<gene>
    <name evidence="8" type="primary">rpl9</name>
</gene>
<evidence type="ECO:0000313" key="8">
    <source>
        <dbReference type="EMBL" id="QCI05924.1"/>
    </source>
</evidence>
<evidence type="ECO:0000256" key="5">
    <source>
        <dbReference type="ARBA" id="ARBA00023274"/>
    </source>
</evidence>
<evidence type="ECO:0000256" key="2">
    <source>
        <dbReference type="ARBA" id="ARBA00022730"/>
    </source>
</evidence>
<keyword evidence="5" id="KW-0687">Ribonucleoprotein</keyword>
<dbReference type="InterPro" id="IPR036791">
    <property type="entry name" value="Ribosomal_bL9_C_sf"/>
</dbReference>
<evidence type="ECO:0000256" key="1">
    <source>
        <dbReference type="ARBA" id="ARBA00010605"/>
    </source>
</evidence>
<dbReference type="NCBIfam" id="TIGR00158">
    <property type="entry name" value="L9"/>
    <property type="match status" value="1"/>
</dbReference>
<reference evidence="8" key="2">
    <citation type="submission" date="2019-04" db="EMBL/GenBank/DDBJ databases">
        <authorList>
            <person name="Pasella M."/>
        </authorList>
    </citation>
    <scope>NUCLEOTIDE SEQUENCE</scope>
    <source>
        <strain evidence="8">PD2948_5</strain>
    </source>
</reference>
<organism evidence="8">
    <name type="scientific">Dasysiphonia japonica</name>
    <dbReference type="NCBI Taxonomy" id="2506492"/>
    <lineage>
        <taxon>Eukaryota</taxon>
        <taxon>Rhodophyta</taxon>
        <taxon>Florideophyceae</taxon>
        <taxon>Rhodymeniophycidae</taxon>
        <taxon>Ceramiales</taxon>
        <taxon>Dasyaceae</taxon>
        <taxon>Dasysiphonia</taxon>
    </lineage>
</organism>
<protein>
    <recommendedName>
        <fullName evidence="6">50S ribosomal protein L9, chloroplastic</fullName>
    </recommendedName>
</protein>